<dbReference type="HOGENOM" id="CLU_1288016_0_0_5"/>
<sequence length="215" mass="24018">MIPSSLFYDFVDAQVAFKVVQRNLNSPNLVFSVPRAKDGQLRLTMLGSQALVGSPDAVLARLNALLCEDSKRQPQKFSLRQATAGGKLISYLILPEADRGKQMGMPEEISGECRIMPADYPNGERETAVVSALVAQKRSFHLMEMVGKDSFQEIGRLSPHALPREIHEKLAANGFYEESFVSLYGEEAFEEARLKLKETWNNWTAANLDVRHAPH</sequence>
<accession>K0PL37</accession>
<dbReference type="EMBL" id="CANI01000028">
    <property type="protein sequence ID" value="CCM77141.1"/>
    <property type="molecule type" value="Genomic_DNA"/>
</dbReference>
<organism evidence="1 2">
    <name type="scientific">Rhizobium mesoamericanum STM3625</name>
    <dbReference type="NCBI Taxonomy" id="1211777"/>
    <lineage>
        <taxon>Bacteria</taxon>
        <taxon>Pseudomonadati</taxon>
        <taxon>Pseudomonadota</taxon>
        <taxon>Alphaproteobacteria</taxon>
        <taxon>Hyphomicrobiales</taxon>
        <taxon>Rhizobiaceae</taxon>
        <taxon>Rhizobium/Agrobacterium group</taxon>
        <taxon>Rhizobium</taxon>
    </lineage>
</organism>
<name>K0PL37_9HYPH</name>
<dbReference type="RefSeq" id="WP_007535084.1">
    <property type="nucleotide sequence ID" value="NZ_HF536772.1"/>
</dbReference>
<keyword evidence="2" id="KW-1185">Reference proteome</keyword>
<gene>
    <name evidence="1" type="ORF">BN77_4192</name>
</gene>
<evidence type="ECO:0000313" key="1">
    <source>
        <dbReference type="EMBL" id="CCM77141.1"/>
    </source>
</evidence>
<evidence type="ECO:0000313" key="2">
    <source>
        <dbReference type="Proteomes" id="UP000009319"/>
    </source>
</evidence>
<dbReference type="eggNOG" id="ENOG50300CD">
    <property type="taxonomic scope" value="Bacteria"/>
</dbReference>
<reference evidence="1 2" key="1">
    <citation type="journal article" date="2013" name="Genome Announc.">
        <title>Draft Genome Sequence of Rhizobium mesoamericanum STM3625, a Nitrogen-Fixing Symbiont of Mimosa pudica Isolated in French Guiana (South America).</title>
        <authorList>
            <person name="Moulin L."/>
            <person name="Mornico D."/>
            <person name="Melkonian R."/>
            <person name="Klonowska A."/>
        </authorList>
    </citation>
    <scope>NUCLEOTIDE SEQUENCE [LARGE SCALE GENOMIC DNA]</scope>
    <source>
        <strain evidence="1 2">STM3625</strain>
    </source>
</reference>
<dbReference type="AlphaFoldDB" id="K0PL37"/>
<protein>
    <submittedName>
        <fullName evidence="1">Uncharacterized protein</fullName>
    </submittedName>
</protein>
<dbReference type="Proteomes" id="UP000009319">
    <property type="component" value="Unassembled WGS sequence"/>
</dbReference>
<proteinExistence type="predicted"/>
<comment type="caution">
    <text evidence="1">The sequence shown here is derived from an EMBL/GenBank/DDBJ whole genome shotgun (WGS) entry which is preliminary data.</text>
</comment>